<evidence type="ECO:0000313" key="8">
    <source>
        <dbReference type="EMBL" id="GAG35992.1"/>
    </source>
</evidence>
<dbReference type="InterPro" id="IPR036388">
    <property type="entry name" value="WH-like_DNA-bd_sf"/>
</dbReference>
<dbReference type="AlphaFoldDB" id="X0XL10"/>
<dbReference type="InterPro" id="IPR039425">
    <property type="entry name" value="RNA_pol_sigma-70-like"/>
</dbReference>
<dbReference type="Gene3D" id="1.10.1740.10">
    <property type="match status" value="1"/>
</dbReference>
<comment type="similarity">
    <text evidence="1">Belongs to the sigma-70 factor family. ECF subfamily.</text>
</comment>
<reference evidence="8" key="1">
    <citation type="journal article" date="2014" name="Front. Microbiol.">
        <title>High frequency of phylogenetically diverse reductive dehalogenase-homologous genes in deep subseafloor sedimentary metagenomes.</title>
        <authorList>
            <person name="Kawai M."/>
            <person name="Futagami T."/>
            <person name="Toyoda A."/>
            <person name="Takaki Y."/>
            <person name="Nishi S."/>
            <person name="Hori S."/>
            <person name="Arai W."/>
            <person name="Tsubouchi T."/>
            <person name="Morono Y."/>
            <person name="Uchiyama I."/>
            <person name="Ito T."/>
            <person name="Fujiyama A."/>
            <person name="Inagaki F."/>
            <person name="Takami H."/>
        </authorList>
    </citation>
    <scope>NUCLEOTIDE SEQUENCE</scope>
    <source>
        <strain evidence="8">Expedition CK06-06</strain>
    </source>
</reference>
<keyword evidence="2" id="KW-0805">Transcription regulation</keyword>
<dbReference type="SUPFAM" id="SSF88946">
    <property type="entry name" value="Sigma2 domain of RNA polymerase sigma factors"/>
    <property type="match status" value="1"/>
</dbReference>
<comment type="caution">
    <text evidence="8">The sequence shown here is derived from an EMBL/GenBank/DDBJ whole genome shotgun (WGS) entry which is preliminary data.</text>
</comment>
<evidence type="ECO:0000256" key="2">
    <source>
        <dbReference type="ARBA" id="ARBA00023015"/>
    </source>
</evidence>
<feature type="domain" description="RNA polymerase sigma factor 70 region 4 type 2" evidence="7">
    <location>
        <begin position="116"/>
        <end position="166"/>
    </location>
</feature>
<organism evidence="8">
    <name type="scientific">marine sediment metagenome</name>
    <dbReference type="NCBI Taxonomy" id="412755"/>
    <lineage>
        <taxon>unclassified sequences</taxon>
        <taxon>metagenomes</taxon>
        <taxon>ecological metagenomes</taxon>
    </lineage>
</organism>
<dbReference type="Gene3D" id="1.10.10.10">
    <property type="entry name" value="Winged helix-like DNA-binding domain superfamily/Winged helix DNA-binding domain"/>
    <property type="match status" value="1"/>
</dbReference>
<dbReference type="PANTHER" id="PTHR43133">
    <property type="entry name" value="RNA POLYMERASE ECF-TYPE SIGMA FACTO"/>
    <property type="match status" value="1"/>
</dbReference>
<dbReference type="InterPro" id="IPR013324">
    <property type="entry name" value="RNA_pol_sigma_r3/r4-like"/>
</dbReference>
<dbReference type="PANTHER" id="PTHR43133:SF8">
    <property type="entry name" value="RNA POLYMERASE SIGMA FACTOR HI_1459-RELATED"/>
    <property type="match status" value="1"/>
</dbReference>
<proteinExistence type="inferred from homology"/>
<keyword evidence="4" id="KW-0238">DNA-binding</keyword>
<dbReference type="NCBIfam" id="TIGR02937">
    <property type="entry name" value="sigma70-ECF"/>
    <property type="match status" value="1"/>
</dbReference>
<gene>
    <name evidence="8" type="ORF">S01H1_72539</name>
</gene>
<dbReference type="GO" id="GO:0016987">
    <property type="term" value="F:sigma factor activity"/>
    <property type="evidence" value="ECO:0007669"/>
    <property type="project" value="UniProtKB-KW"/>
</dbReference>
<evidence type="ECO:0000259" key="6">
    <source>
        <dbReference type="Pfam" id="PF04542"/>
    </source>
</evidence>
<protein>
    <recommendedName>
        <fullName evidence="9">RNA polymerase sigma-70 region 2 domain-containing protein</fullName>
    </recommendedName>
</protein>
<evidence type="ECO:0000256" key="5">
    <source>
        <dbReference type="ARBA" id="ARBA00023163"/>
    </source>
</evidence>
<accession>X0XL10</accession>
<sequence>AQQGRADSMDKLVRAVEPKLRAYIYRVTLNHDLSQDLSQDVLLQMIKSLEHLRESKSFWPWLYRIAQSKIQQYYREKEKKAEVSASAFYDDFLSSRAGHPDDGLRSLLQKEVSRTVMLAVKQMQQQHRAVLSLRCFEQLPYSDIALAMQCSEVKARVLFFRARQALKKQLVSRGISKASLLMCLGLFGKLTVPADAAPSTVTVTAASTEVGLTATVVGAAGTKLGIMAIAAAVTAAATLATVG</sequence>
<evidence type="ECO:0000256" key="4">
    <source>
        <dbReference type="ARBA" id="ARBA00023125"/>
    </source>
</evidence>
<dbReference type="EMBL" id="BARS01048392">
    <property type="protein sequence ID" value="GAG35992.1"/>
    <property type="molecule type" value="Genomic_DNA"/>
</dbReference>
<dbReference type="InterPro" id="IPR013249">
    <property type="entry name" value="RNA_pol_sigma70_r4_t2"/>
</dbReference>
<evidence type="ECO:0008006" key="9">
    <source>
        <dbReference type="Google" id="ProtNLM"/>
    </source>
</evidence>
<dbReference type="GO" id="GO:0003677">
    <property type="term" value="F:DNA binding"/>
    <property type="evidence" value="ECO:0007669"/>
    <property type="project" value="UniProtKB-KW"/>
</dbReference>
<dbReference type="SUPFAM" id="SSF88659">
    <property type="entry name" value="Sigma3 and sigma4 domains of RNA polymerase sigma factors"/>
    <property type="match status" value="1"/>
</dbReference>
<dbReference type="InterPro" id="IPR014284">
    <property type="entry name" value="RNA_pol_sigma-70_dom"/>
</dbReference>
<dbReference type="InterPro" id="IPR013325">
    <property type="entry name" value="RNA_pol_sigma_r2"/>
</dbReference>
<feature type="domain" description="RNA polymerase sigma-70 region 2" evidence="6">
    <location>
        <begin position="12"/>
        <end position="78"/>
    </location>
</feature>
<dbReference type="InterPro" id="IPR007627">
    <property type="entry name" value="RNA_pol_sigma70_r2"/>
</dbReference>
<feature type="non-terminal residue" evidence="8">
    <location>
        <position position="243"/>
    </location>
</feature>
<dbReference type="Pfam" id="PF04542">
    <property type="entry name" value="Sigma70_r2"/>
    <property type="match status" value="1"/>
</dbReference>
<dbReference type="GO" id="GO:0006352">
    <property type="term" value="P:DNA-templated transcription initiation"/>
    <property type="evidence" value="ECO:0007669"/>
    <property type="project" value="InterPro"/>
</dbReference>
<feature type="non-terminal residue" evidence="8">
    <location>
        <position position="1"/>
    </location>
</feature>
<evidence type="ECO:0000256" key="1">
    <source>
        <dbReference type="ARBA" id="ARBA00010641"/>
    </source>
</evidence>
<dbReference type="Pfam" id="PF08281">
    <property type="entry name" value="Sigma70_r4_2"/>
    <property type="match status" value="1"/>
</dbReference>
<name>X0XL10_9ZZZZ</name>
<keyword evidence="5" id="KW-0804">Transcription</keyword>
<keyword evidence="3" id="KW-0731">Sigma factor</keyword>
<evidence type="ECO:0000256" key="3">
    <source>
        <dbReference type="ARBA" id="ARBA00023082"/>
    </source>
</evidence>
<evidence type="ECO:0000259" key="7">
    <source>
        <dbReference type="Pfam" id="PF08281"/>
    </source>
</evidence>